<dbReference type="FunFam" id="1.20.120.290:FF:000001">
    <property type="entry name" value="Oxygen-evolving enhancer protein 3"/>
    <property type="match status" value="1"/>
</dbReference>
<evidence type="ECO:0000256" key="5">
    <source>
        <dbReference type="ARBA" id="ARBA00022946"/>
    </source>
</evidence>
<evidence type="ECO:0000256" key="9">
    <source>
        <dbReference type="ARBA" id="ARBA00035649"/>
    </source>
</evidence>
<dbReference type="Gene3D" id="1.20.120.290">
    <property type="entry name" value="Oxygen-evolving enhancer protein 3 (PsbQ), four-helix up-down bundle"/>
    <property type="match status" value="1"/>
</dbReference>
<dbReference type="PANTHER" id="PTHR33399">
    <property type="entry name" value="OXYGEN-EVOLVING ENHANCER PROTEIN 3-1, CHLOROPLASTIC"/>
    <property type="match status" value="1"/>
</dbReference>
<keyword evidence="5" id="KW-0809">Transit peptide</keyword>
<dbReference type="InterPro" id="IPR054099">
    <property type="entry name" value="PSII_PsbQ_pln"/>
</dbReference>
<dbReference type="AlphaFoldDB" id="A0A7C8YND7"/>
<keyword evidence="2" id="KW-0150">Chloroplast</keyword>
<dbReference type="GO" id="GO:0005509">
    <property type="term" value="F:calcium ion binding"/>
    <property type="evidence" value="ECO:0007669"/>
    <property type="project" value="InterPro"/>
</dbReference>
<dbReference type="InterPro" id="IPR023222">
    <property type="entry name" value="PsbQ-like_dom_sf"/>
</dbReference>
<proteinExistence type="inferred from homology"/>
<dbReference type="InterPro" id="IPR008797">
    <property type="entry name" value="PSII_PsbQ"/>
</dbReference>
<dbReference type="EMBL" id="GISG01039715">
    <property type="protein sequence ID" value="MBA4622639.1"/>
    <property type="molecule type" value="Transcribed_RNA"/>
</dbReference>
<evidence type="ECO:0000256" key="4">
    <source>
        <dbReference type="ARBA" id="ARBA00022640"/>
    </source>
</evidence>
<evidence type="ECO:0000256" key="8">
    <source>
        <dbReference type="ARBA" id="ARBA00023276"/>
    </source>
</evidence>
<dbReference type="GO" id="GO:0019898">
    <property type="term" value="C:extrinsic component of membrane"/>
    <property type="evidence" value="ECO:0007669"/>
    <property type="project" value="InterPro"/>
</dbReference>
<keyword evidence="4" id="KW-0934">Plastid</keyword>
<keyword evidence="3" id="KW-0602">Photosynthesis</keyword>
<reference evidence="12" key="2">
    <citation type="submission" date="2020-07" db="EMBL/GenBank/DDBJ databases">
        <authorList>
            <person name="Vera ALvarez R."/>
            <person name="Arias-Moreno D.M."/>
            <person name="Jimenez-Jacinto V."/>
            <person name="Jimenez-Bremont J.F."/>
            <person name="Swaminathan K."/>
            <person name="Moose S.P."/>
            <person name="Guerrero-Gonzalez M.L."/>
            <person name="Marino-Ramirez L."/>
            <person name="Landsman D."/>
            <person name="Rodriguez-Kessler M."/>
            <person name="Delgado-Sanchez P."/>
        </authorList>
    </citation>
    <scope>NUCLEOTIDE SEQUENCE</scope>
    <source>
        <tissue evidence="12">Cladode</tissue>
    </source>
</reference>
<reference evidence="12" key="1">
    <citation type="journal article" date="2013" name="J. Plant Res.">
        <title>Effect of fungi and light on seed germination of three Opuntia species from semiarid lands of central Mexico.</title>
        <authorList>
            <person name="Delgado-Sanchez P."/>
            <person name="Jimenez-Bremont J.F."/>
            <person name="Guerrero-Gonzalez Mde L."/>
            <person name="Flores J."/>
        </authorList>
    </citation>
    <scope>NUCLEOTIDE SEQUENCE</scope>
    <source>
        <tissue evidence="12">Cladode</tissue>
    </source>
</reference>
<keyword evidence="6" id="KW-0793">Thylakoid</keyword>
<evidence type="ECO:0000256" key="7">
    <source>
        <dbReference type="ARBA" id="ARBA00023136"/>
    </source>
</evidence>
<sequence length="239" mass="26183">MAQAMASIAGLRGPSPAVLEGSLQLTGSSLSGPSSTRLALPARLSLSIRAQQHVSADTIETSRRAMLGLVAAGLASGPLAWAAIAEEGTKFKPKPIPIGPPPPPSGGLPGTLNSDLPRDFQLPYKERFYLQPLPPQEAAQRAKESAQDIYHIKEYIDKKEWPYVQNDLRLKTEYLRYDLNTVINSKPKEEKKYLKELTDKLYQNMANLDHAAKIKSTPEAEKYYAETVSSLNDVLAKLG</sequence>
<protein>
    <recommendedName>
        <fullName evidence="10">16 kDa subunit of oxygen evolving system of photosystem II</fullName>
    </recommendedName>
    <alternativeName>
        <fullName evidence="11">OEC 16 kDa subunit</fullName>
    </alternativeName>
</protein>
<dbReference type="SUPFAM" id="SSF101112">
    <property type="entry name" value="Oxygen-evolving enhancer protein 3"/>
    <property type="match status" value="1"/>
</dbReference>
<dbReference type="Pfam" id="PF05757">
    <property type="entry name" value="PsbQ"/>
    <property type="match status" value="1"/>
</dbReference>
<comment type="subcellular location">
    <subcellularLocation>
        <location evidence="1">Plastid</location>
        <location evidence="1">Chloroplast thylakoid membrane</location>
    </subcellularLocation>
</comment>
<keyword evidence="7" id="KW-0472">Membrane</keyword>
<evidence type="ECO:0000256" key="6">
    <source>
        <dbReference type="ARBA" id="ARBA00023078"/>
    </source>
</evidence>
<name>A0A7C8YND7_OPUST</name>
<evidence type="ECO:0000256" key="10">
    <source>
        <dbReference type="ARBA" id="ARBA00080910"/>
    </source>
</evidence>
<evidence type="ECO:0000256" key="1">
    <source>
        <dbReference type="ARBA" id="ARBA00004334"/>
    </source>
</evidence>
<evidence type="ECO:0000256" key="3">
    <source>
        <dbReference type="ARBA" id="ARBA00022531"/>
    </source>
</evidence>
<dbReference type="GO" id="GO:0009654">
    <property type="term" value="C:photosystem II oxygen evolving complex"/>
    <property type="evidence" value="ECO:0007669"/>
    <property type="project" value="InterPro"/>
</dbReference>
<evidence type="ECO:0000313" key="12">
    <source>
        <dbReference type="EMBL" id="MBA4622639.1"/>
    </source>
</evidence>
<evidence type="ECO:0000256" key="2">
    <source>
        <dbReference type="ARBA" id="ARBA00022528"/>
    </source>
</evidence>
<accession>A0A7C8YND7</accession>
<evidence type="ECO:0000256" key="11">
    <source>
        <dbReference type="ARBA" id="ARBA00081835"/>
    </source>
</evidence>
<keyword evidence="8" id="KW-0604">Photosystem II</keyword>
<dbReference type="PANTHER" id="PTHR33399:SF3">
    <property type="entry name" value="OXYGEN-EVOLVING ENHANCER PROTEIN 3-1, CHLOROPLASTIC"/>
    <property type="match status" value="1"/>
</dbReference>
<dbReference type="GO" id="GO:0009767">
    <property type="term" value="P:photosynthetic electron transport chain"/>
    <property type="evidence" value="ECO:0007669"/>
    <property type="project" value="TreeGrafter"/>
</dbReference>
<comment type="similarity">
    <text evidence="9">Belongs to the PsbQ family.</text>
</comment>
<dbReference type="GO" id="GO:0009535">
    <property type="term" value="C:chloroplast thylakoid membrane"/>
    <property type="evidence" value="ECO:0007669"/>
    <property type="project" value="UniProtKB-SubCell"/>
</dbReference>
<organism evidence="12">
    <name type="scientific">Opuntia streptacantha</name>
    <name type="common">Prickly pear cactus</name>
    <name type="synonym">Opuntia cardona</name>
    <dbReference type="NCBI Taxonomy" id="393608"/>
    <lineage>
        <taxon>Eukaryota</taxon>
        <taxon>Viridiplantae</taxon>
        <taxon>Streptophyta</taxon>
        <taxon>Embryophyta</taxon>
        <taxon>Tracheophyta</taxon>
        <taxon>Spermatophyta</taxon>
        <taxon>Magnoliopsida</taxon>
        <taxon>eudicotyledons</taxon>
        <taxon>Gunneridae</taxon>
        <taxon>Pentapetalae</taxon>
        <taxon>Caryophyllales</taxon>
        <taxon>Cactineae</taxon>
        <taxon>Cactaceae</taxon>
        <taxon>Opuntioideae</taxon>
        <taxon>Opuntia</taxon>
    </lineage>
</organism>